<dbReference type="OrthoDB" id="9794725at2"/>
<evidence type="ECO:0000259" key="1">
    <source>
        <dbReference type="Pfam" id="PF13472"/>
    </source>
</evidence>
<organism evidence="2 3">
    <name type="scientific">Paenibacillus mucilaginosus K02</name>
    <dbReference type="NCBI Taxonomy" id="997761"/>
    <lineage>
        <taxon>Bacteria</taxon>
        <taxon>Bacillati</taxon>
        <taxon>Bacillota</taxon>
        <taxon>Bacilli</taxon>
        <taxon>Bacillales</taxon>
        <taxon>Paenibacillaceae</taxon>
        <taxon>Paenibacillus</taxon>
    </lineage>
</organism>
<name>I0BLL6_9BACL</name>
<gene>
    <name evidence="2" type="ORF">B2K_21605</name>
</gene>
<evidence type="ECO:0000313" key="3">
    <source>
        <dbReference type="Proteomes" id="UP000007392"/>
    </source>
</evidence>
<proteinExistence type="predicted"/>
<dbReference type="Gene3D" id="3.40.50.1110">
    <property type="entry name" value="SGNH hydrolase"/>
    <property type="match status" value="1"/>
</dbReference>
<keyword evidence="2" id="KW-0378">Hydrolase</keyword>
<feature type="domain" description="SGNH hydrolase-type esterase" evidence="1">
    <location>
        <begin position="11"/>
        <end position="193"/>
    </location>
</feature>
<dbReference type="PANTHER" id="PTHR30383:SF5">
    <property type="entry name" value="SGNH HYDROLASE-TYPE ESTERASE DOMAIN-CONTAINING PROTEIN"/>
    <property type="match status" value="1"/>
</dbReference>
<dbReference type="Pfam" id="PF13472">
    <property type="entry name" value="Lipase_GDSL_2"/>
    <property type="match status" value="1"/>
</dbReference>
<dbReference type="AlphaFoldDB" id="I0BLL6"/>
<dbReference type="PATRIC" id="fig|997761.3.peg.4243"/>
<dbReference type="HOGENOM" id="CLU_051989_5_2_9"/>
<dbReference type="PANTHER" id="PTHR30383">
    <property type="entry name" value="THIOESTERASE 1/PROTEASE 1/LYSOPHOSPHOLIPASE L1"/>
    <property type="match status" value="1"/>
</dbReference>
<dbReference type="Proteomes" id="UP000007392">
    <property type="component" value="Chromosome"/>
</dbReference>
<dbReference type="InterPro" id="IPR051532">
    <property type="entry name" value="Ester_Hydrolysis_Enzymes"/>
</dbReference>
<dbReference type="GO" id="GO:0004622">
    <property type="term" value="F:phosphatidylcholine lysophospholipase activity"/>
    <property type="evidence" value="ECO:0007669"/>
    <property type="project" value="TreeGrafter"/>
</dbReference>
<sequence>MPFEAKDRIVFIGDSITDKGRKKDPLKLGTGYVRLLRDYLIAAYPHLSLKIINEGVSGNRVTDLEKRWTLDVLDHRPQWVSISIGINDVWRQLDSPDIEQVYPQRYEEVYARLLEQVREIQGCRPILMEPTVIKEYPESTGNKLLQPYVEAVHRLADRYDAILVPTHKAFLDYLRCDTGHDLTTDGVHMNPLGDMLMASTWLKAVTGASGRL</sequence>
<protein>
    <submittedName>
        <fullName evidence="2">Hydrolase</fullName>
    </submittedName>
</protein>
<dbReference type="RefSeq" id="WP_014651554.1">
    <property type="nucleotide sequence ID" value="NC_017672.3"/>
</dbReference>
<dbReference type="InterPro" id="IPR013830">
    <property type="entry name" value="SGNH_hydro"/>
</dbReference>
<accession>I0BLL6</accession>
<reference evidence="2 3" key="1">
    <citation type="submission" date="2013-06" db="EMBL/GenBank/DDBJ databases">
        <title>Complete genome sequence of Paenibacillus mucilaginosus K02.</title>
        <authorList>
            <person name="Xiao B."/>
            <person name="Sun L."/>
            <person name="Xiao L."/>
            <person name="Lian B."/>
        </authorList>
    </citation>
    <scope>NUCLEOTIDE SEQUENCE [LARGE SCALE GENOMIC DNA]</scope>
    <source>
        <strain evidence="2 3">K02</strain>
    </source>
</reference>
<evidence type="ECO:0000313" key="2">
    <source>
        <dbReference type="EMBL" id="AFH63263.1"/>
    </source>
</evidence>
<dbReference type="SUPFAM" id="SSF52266">
    <property type="entry name" value="SGNH hydrolase"/>
    <property type="match status" value="1"/>
</dbReference>
<dbReference type="InterPro" id="IPR036514">
    <property type="entry name" value="SGNH_hydro_sf"/>
</dbReference>
<dbReference type="KEGG" id="pmw:B2K_21605"/>
<dbReference type="CDD" id="cd01834">
    <property type="entry name" value="SGNH_hydrolase_like_2"/>
    <property type="match status" value="1"/>
</dbReference>
<dbReference type="EMBL" id="CP003422">
    <property type="protein sequence ID" value="AFH63263.1"/>
    <property type="molecule type" value="Genomic_DNA"/>
</dbReference>